<keyword evidence="3" id="KW-0813">Transport</keyword>
<dbReference type="GO" id="GO:0005886">
    <property type="term" value="C:plasma membrane"/>
    <property type="evidence" value="ECO:0007669"/>
    <property type="project" value="UniProtKB-SubCell"/>
</dbReference>
<reference evidence="9 10" key="1">
    <citation type="submission" date="2022-12" db="EMBL/GenBank/DDBJ databases">
        <title>Dasania phycosphaerae sp. nov., isolated from particulate material of the south coast of Korea.</title>
        <authorList>
            <person name="Jiang Y."/>
        </authorList>
    </citation>
    <scope>NUCLEOTIDE SEQUENCE [LARGE SCALE GENOMIC DNA]</scope>
    <source>
        <strain evidence="9 10">GY-19</strain>
    </source>
</reference>
<keyword evidence="7 8" id="KW-0472">Membrane</keyword>
<evidence type="ECO:0000313" key="9">
    <source>
        <dbReference type="EMBL" id="MCZ0865933.1"/>
    </source>
</evidence>
<dbReference type="NCBIfam" id="TIGR00842">
    <property type="entry name" value="bcct"/>
    <property type="match status" value="1"/>
</dbReference>
<evidence type="ECO:0000256" key="7">
    <source>
        <dbReference type="ARBA" id="ARBA00023136"/>
    </source>
</evidence>
<dbReference type="PANTHER" id="PTHR30047">
    <property type="entry name" value="HIGH-AFFINITY CHOLINE TRANSPORT PROTEIN-RELATED"/>
    <property type="match status" value="1"/>
</dbReference>
<evidence type="ECO:0000256" key="6">
    <source>
        <dbReference type="ARBA" id="ARBA00022989"/>
    </source>
</evidence>
<keyword evidence="6 8" id="KW-1133">Transmembrane helix</keyword>
<dbReference type="GO" id="GO:0022857">
    <property type="term" value="F:transmembrane transporter activity"/>
    <property type="evidence" value="ECO:0007669"/>
    <property type="project" value="InterPro"/>
</dbReference>
<dbReference type="EMBL" id="JAPTGG010000009">
    <property type="protein sequence ID" value="MCZ0865933.1"/>
    <property type="molecule type" value="Genomic_DNA"/>
</dbReference>
<comment type="similarity">
    <text evidence="2">Belongs to the BCCT transporter (TC 2.A.15) family.</text>
</comment>
<dbReference type="PANTHER" id="PTHR30047:SF7">
    <property type="entry name" value="HIGH-AFFINITY CHOLINE TRANSPORT PROTEIN"/>
    <property type="match status" value="1"/>
</dbReference>
<accession>A0A9J6RPI0</accession>
<comment type="caution">
    <text evidence="9">The sequence shown here is derived from an EMBL/GenBank/DDBJ whole genome shotgun (WGS) entry which is preliminary data.</text>
</comment>
<feature type="transmembrane region" description="Helical" evidence="8">
    <location>
        <begin position="213"/>
        <end position="234"/>
    </location>
</feature>
<sequence>MNTSSDTYGSPRLLVGRHDEYDYVAKEGFLKGLNPCVTLSSLLIVIVFVTYTVLYQESAGALFDSLRSTITYYFSWYYILIAAGFLIFNGWLALGPYGKVKLGSENDKPEYSYFSWFVMLFAAGQGIGLIFWSIAEPMFHFQGNPFSEGGTAEAAGVAMRISFFHWGLHAWSIYCIVAICLAYAVHRRGMPLTIRSTLEPLLGDKIHGPLGNAADILAVFATIFGIATSLGLGVQQINAGLNFVFGTEISVTTQLGLIAIITVVAIISVCTGVGKGIKLFSQLNFWLSLMLMAFFFFWGPTRYLILLLIQSTGDYVANFIPFSFWGGANTQDPSAWESWKSSWQGWWTVFYWGWWISWAPFVGVFIARISKGRTIREFIFGVIMVPTIMTFVWLALFGGTALSIDLFGAGGVGAAVSENLTTALYMTFNLMDVGSLAVVAGFVGTILVGTYFITSSDSGTLVLTTIMSNGNPHPKIHHRISWGLIEGIVAATLLVAGGAAALSILQTASIMASLPFSFIMLFMCYSLYKALQKEPAMATAQPAVS</sequence>
<comment type="subcellular location">
    <subcellularLocation>
        <location evidence="1">Cell membrane</location>
        <topology evidence="1">Multi-pass membrane protein</topology>
    </subcellularLocation>
</comment>
<dbReference type="RefSeq" id="WP_258332086.1">
    <property type="nucleotide sequence ID" value="NZ_JAPTGG010000009.1"/>
</dbReference>
<feature type="transmembrane region" description="Helical" evidence="8">
    <location>
        <begin position="285"/>
        <end position="309"/>
    </location>
</feature>
<feature type="transmembrane region" description="Helical" evidence="8">
    <location>
        <begin position="346"/>
        <end position="366"/>
    </location>
</feature>
<name>A0A9J6RPI0_9GAMM</name>
<dbReference type="InterPro" id="IPR000060">
    <property type="entry name" value="BCCT_transptr"/>
</dbReference>
<feature type="transmembrane region" description="Helical" evidence="8">
    <location>
        <begin position="75"/>
        <end position="94"/>
    </location>
</feature>
<proteinExistence type="inferred from homology"/>
<evidence type="ECO:0000256" key="1">
    <source>
        <dbReference type="ARBA" id="ARBA00004651"/>
    </source>
</evidence>
<organism evidence="9 10">
    <name type="scientific">Dasania phycosphaerae</name>
    <dbReference type="NCBI Taxonomy" id="2950436"/>
    <lineage>
        <taxon>Bacteria</taxon>
        <taxon>Pseudomonadati</taxon>
        <taxon>Pseudomonadota</taxon>
        <taxon>Gammaproteobacteria</taxon>
        <taxon>Cellvibrionales</taxon>
        <taxon>Spongiibacteraceae</taxon>
        <taxon>Dasania</taxon>
    </lineage>
</organism>
<gene>
    <name evidence="9" type="ORF">O0V09_12025</name>
</gene>
<feature type="transmembrane region" description="Helical" evidence="8">
    <location>
        <begin position="433"/>
        <end position="453"/>
    </location>
</feature>
<feature type="transmembrane region" description="Helical" evidence="8">
    <location>
        <begin position="510"/>
        <end position="528"/>
    </location>
</feature>
<evidence type="ECO:0000256" key="2">
    <source>
        <dbReference type="ARBA" id="ARBA00005658"/>
    </source>
</evidence>
<dbReference type="Proteomes" id="UP001069090">
    <property type="component" value="Unassembled WGS sequence"/>
</dbReference>
<protein>
    <submittedName>
        <fullName evidence="9">BCCT family transporter</fullName>
    </submittedName>
</protein>
<evidence type="ECO:0000256" key="8">
    <source>
        <dbReference type="SAM" id="Phobius"/>
    </source>
</evidence>
<feature type="transmembrane region" description="Helical" evidence="8">
    <location>
        <begin position="254"/>
        <end position="273"/>
    </location>
</feature>
<evidence type="ECO:0000313" key="10">
    <source>
        <dbReference type="Proteomes" id="UP001069090"/>
    </source>
</evidence>
<dbReference type="AlphaFoldDB" id="A0A9J6RPI0"/>
<feature type="transmembrane region" description="Helical" evidence="8">
    <location>
        <begin position="482"/>
        <end position="504"/>
    </location>
</feature>
<dbReference type="Pfam" id="PF02028">
    <property type="entry name" value="BCCT"/>
    <property type="match status" value="1"/>
</dbReference>
<evidence type="ECO:0000256" key="3">
    <source>
        <dbReference type="ARBA" id="ARBA00022448"/>
    </source>
</evidence>
<evidence type="ECO:0000256" key="4">
    <source>
        <dbReference type="ARBA" id="ARBA00022475"/>
    </source>
</evidence>
<keyword evidence="10" id="KW-1185">Reference proteome</keyword>
<keyword evidence="5 8" id="KW-0812">Transmembrane</keyword>
<feature type="transmembrane region" description="Helical" evidence="8">
    <location>
        <begin position="378"/>
        <end position="397"/>
    </location>
</feature>
<feature type="transmembrane region" description="Helical" evidence="8">
    <location>
        <begin position="36"/>
        <end position="55"/>
    </location>
</feature>
<feature type="transmembrane region" description="Helical" evidence="8">
    <location>
        <begin position="163"/>
        <end position="185"/>
    </location>
</feature>
<feature type="transmembrane region" description="Helical" evidence="8">
    <location>
        <begin position="114"/>
        <end position="135"/>
    </location>
</feature>
<keyword evidence="4" id="KW-1003">Cell membrane</keyword>
<evidence type="ECO:0000256" key="5">
    <source>
        <dbReference type="ARBA" id="ARBA00022692"/>
    </source>
</evidence>